<dbReference type="PANTHER" id="PTHR31861:SF16">
    <property type="entry name" value="DUF577 DOMAIN-CONTAINING PROTEIN-RELATED"/>
    <property type="match status" value="1"/>
</dbReference>
<dbReference type="EMBL" id="LR881470">
    <property type="protein sequence ID" value="CAD5333340.1"/>
    <property type="molecule type" value="Genomic_DNA"/>
</dbReference>
<accession>A0A7G2FID3</accession>
<reference evidence="2 3" key="1">
    <citation type="submission" date="2020-09" db="EMBL/GenBank/DDBJ databases">
        <authorList>
            <person name="Ashkenazy H."/>
        </authorList>
    </citation>
    <scope>NUCLEOTIDE SEQUENCE [LARGE SCALE GENOMIC DNA]</scope>
    <source>
        <strain evidence="3">cv. Cdm-0</strain>
    </source>
</reference>
<proteinExistence type="predicted"/>
<dbReference type="Pfam" id="PF04510">
    <property type="entry name" value="DUF577"/>
    <property type="match status" value="2"/>
</dbReference>
<dbReference type="InterPro" id="IPR011989">
    <property type="entry name" value="ARM-like"/>
</dbReference>
<feature type="domain" description="DUF577" evidence="1">
    <location>
        <begin position="98"/>
        <end position="273"/>
    </location>
</feature>
<dbReference type="AlphaFoldDB" id="A0A7G2FID3"/>
<dbReference type="InterPro" id="IPR016024">
    <property type="entry name" value="ARM-type_fold"/>
</dbReference>
<protein>
    <submittedName>
        <fullName evidence="2">(thale cress) hypothetical protein</fullName>
    </submittedName>
</protein>
<sequence>MKESLTLQLIAREILVSESHEELAMIVDNLFKRKDSEEYKTSRALYDYCVSCNLGCLTLKLLKLYQSSSNGILRFRSLYQLSQTLTGLRNRKLSLDSLYEIKTLLIPCLTMQETKESDVKILRKIVSCVAYNVVELHKDKWDELGDCILSLASSEEPVKAFHVFIDMPPGYEELIKKFLTIILEKAKEVLLNPEESGVEEWSLALQTVVKLGIQFFNTGMKQDVIKKILRFQLVNIVESAKKLVDNGNEMFLVRVLQDFERFVSRDMNLYKYSEVQCRFVSTFVSQIGKLSEVGTQTNELVTKINMLFTKQQPHETQDHGEEFDRAWYDHLKYLSSLELLKIFASTDLEDRTREMAIRRLEVVLSRHNSKKAKIDISEMRKLQSLLMSFLKEQGVSYSMFQVLGQVVNHVAYEMLVYQGETCYELRDYIASSKTEFQIALYIFQCLTMPLVDDDFVIPVMEKLFPEIITRLDPPTVLLVDNSCWVLVFRGAFCAAIHLIEDPGYAKYVKEIAHKMIDSIRELVEREMEVGIVRRAFRDVETIVKKQLEWYSTSQYRFVKGLLWRLYVLKGMKWESKIVLWRINVIVERGVKEMEKELPENEFDWLNLTTDEDVE</sequence>
<evidence type="ECO:0000313" key="2">
    <source>
        <dbReference type="EMBL" id="CAD5333340.1"/>
    </source>
</evidence>
<feature type="domain" description="DUF577" evidence="1">
    <location>
        <begin position="379"/>
        <end position="553"/>
    </location>
</feature>
<dbReference type="Proteomes" id="UP000516314">
    <property type="component" value="Chromosome 5"/>
</dbReference>
<name>A0A7G2FID3_ARATH</name>
<dbReference type="InterPro" id="IPR007598">
    <property type="entry name" value="DUF577"/>
</dbReference>
<dbReference type="Gene3D" id="1.25.10.10">
    <property type="entry name" value="Leucine-rich Repeat Variant"/>
    <property type="match status" value="1"/>
</dbReference>
<evidence type="ECO:0000313" key="3">
    <source>
        <dbReference type="Proteomes" id="UP000516314"/>
    </source>
</evidence>
<evidence type="ECO:0000259" key="1">
    <source>
        <dbReference type="Pfam" id="PF04510"/>
    </source>
</evidence>
<organism evidence="2 3">
    <name type="scientific">Arabidopsis thaliana</name>
    <name type="common">Mouse-ear cress</name>
    <dbReference type="NCBI Taxonomy" id="3702"/>
    <lineage>
        <taxon>Eukaryota</taxon>
        <taxon>Viridiplantae</taxon>
        <taxon>Streptophyta</taxon>
        <taxon>Embryophyta</taxon>
        <taxon>Tracheophyta</taxon>
        <taxon>Spermatophyta</taxon>
        <taxon>Magnoliopsida</taxon>
        <taxon>eudicotyledons</taxon>
        <taxon>Gunneridae</taxon>
        <taxon>Pentapetalae</taxon>
        <taxon>rosids</taxon>
        <taxon>malvids</taxon>
        <taxon>Brassicales</taxon>
        <taxon>Brassicaceae</taxon>
        <taxon>Camelineae</taxon>
        <taxon>Arabidopsis</taxon>
    </lineage>
</organism>
<dbReference type="PANTHER" id="PTHR31861">
    <property type="entry name" value="OS10G0507500 PROTEIN"/>
    <property type="match status" value="1"/>
</dbReference>
<gene>
    <name evidence="2" type="ORF">AT9943_LOCUS20701</name>
</gene>
<dbReference type="SUPFAM" id="SSF48371">
    <property type="entry name" value="ARM repeat"/>
    <property type="match status" value="1"/>
</dbReference>